<dbReference type="PANTHER" id="PTHR18919">
    <property type="entry name" value="ACETYL-COA C-ACYLTRANSFERASE"/>
    <property type="match status" value="1"/>
</dbReference>
<evidence type="ECO:0000313" key="6">
    <source>
        <dbReference type="Proteomes" id="UP000004699"/>
    </source>
</evidence>
<dbReference type="RefSeq" id="WP_009019714.1">
    <property type="nucleotide sequence ID" value="NZ_DS999411.1"/>
</dbReference>
<dbReference type="GO" id="GO:0016746">
    <property type="term" value="F:acyltransferase activity"/>
    <property type="evidence" value="ECO:0007669"/>
    <property type="project" value="UniProtKB-KW"/>
</dbReference>
<keyword evidence="2 5" id="KW-0808">Transferase</keyword>
<comment type="similarity">
    <text evidence="1">Belongs to the thiolase-like superfamily. Thiolase family.</text>
</comment>
<evidence type="ECO:0000256" key="2">
    <source>
        <dbReference type="ARBA" id="ARBA00022679"/>
    </source>
</evidence>
<dbReference type="eggNOG" id="COG0183">
    <property type="taxonomic scope" value="Bacteria"/>
</dbReference>
<dbReference type="EMBL" id="DS999411">
    <property type="protein sequence ID" value="EED34967.1"/>
    <property type="molecule type" value="Genomic_DNA"/>
</dbReference>
<evidence type="ECO:0000259" key="4">
    <source>
        <dbReference type="Pfam" id="PF18313"/>
    </source>
</evidence>
<organism evidence="5 6">
    <name type="scientific">Luminiphilus syltensis NOR5-1B</name>
    <dbReference type="NCBI Taxonomy" id="565045"/>
    <lineage>
        <taxon>Bacteria</taxon>
        <taxon>Pseudomonadati</taxon>
        <taxon>Pseudomonadota</taxon>
        <taxon>Gammaproteobacteria</taxon>
        <taxon>Cellvibrionales</taxon>
        <taxon>Halieaceae</taxon>
        <taxon>Luminiphilus</taxon>
    </lineage>
</organism>
<dbReference type="SUPFAM" id="SSF53901">
    <property type="entry name" value="Thiolase-like"/>
    <property type="match status" value="1"/>
</dbReference>
<name>B8KQH6_9GAMM</name>
<proteinExistence type="inferred from homology"/>
<dbReference type="OrthoDB" id="4470569at2"/>
<dbReference type="Gene3D" id="2.40.50.840">
    <property type="match status" value="1"/>
</dbReference>
<dbReference type="InterPro" id="IPR016039">
    <property type="entry name" value="Thiolase-like"/>
</dbReference>
<dbReference type="InterPro" id="IPR040771">
    <property type="entry name" value="TLP1_add_C"/>
</dbReference>
<evidence type="ECO:0000256" key="3">
    <source>
        <dbReference type="ARBA" id="ARBA00023315"/>
    </source>
</evidence>
<evidence type="ECO:0000256" key="1">
    <source>
        <dbReference type="ARBA" id="ARBA00010982"/>
    </source>
</evidence>
<dbReference type="HOGENOM" id="CLU_026848_1_0_6"/>
<feature type="domain" description="Thiolase-like protein type 1 additional C-terminal" evidence="4">
    <location>
        <begin position="421"/>
        <end position="503"/>
    </location>
</feature>
<dbReference type="AlphaFoldDB" id="B8KQH6"/>
<dbReference type="Proteomes" id="UP000004699">
    <property type="component" value="Unassembled WGS sequence"/>
</dbReference>
<reference evidence="6" key="1">
    <citation type="journal article" date="2013" name="BMC Microbiol.">
        <title>Taxonomy and evolution of bacteriochlorophyll a-containing members of the OM60/NOR5 clade of marine gammaproteobacteria: description of Luminiphilus syltensis gen. nov., sp. nov., reclassification of Haliea rubra as Pseudohaliea rubra gen. nov., comb. nov., and emendation of Chromatocurvus halotolerans.</title>
        <authorList>
            <person name="Spring S."/>
            <person name="Riedel T."/>
            <person name="Sproer C."/>
            <person name="Yan S."/>
            <person name="Harder J."/>
            <person name="Fuchs B.M."/>
        </authorList>
    </citation>
    <scope>NUCLEOTIDE SEQUENCE [LARGE SCALE GENOMIC DNA]</scope>
    <source>
        <strain evidence="6">NOR51-B</strain>
    </source>
</reference>
<dbReference type="Pfam" id="PF18313">
    <property type="entry name" value="TLP1_add_C"/>
    <property type="match status" value="1"/>
</dbReference>
<protein>
    <submittedName>
        <fullName evidence="5">Acetyl-CoA acetyltransferase</fullName>
    </submittedName>
</protein>
<accession>B8KQH6</accession>
<dbReference type="STRING" id="565045.NOR51B_907"/>
<dbReference type="Gene3D" id="3.40.47.10">
    <property type="match status" value="1"/>
</dbReference>
<keyword evidence="6" id="KW-1185">Reference proteome</keyword>
<dbReference type="PANTHER" id="PTHR18919:SF139">
    <property type="entry name" value="THIOLASE-LIKE PROTEIN TYPE 1 ADDITIONAL C-TERMINAL DOMAIN-CONTAINING PROTEIN"/>
    <property type="match status" value="1"/>
</dbReference>
<gene>
    <name evidence="5" type="ORF">NOR51B_907</name>
</gene>
<evidence type="ECO:0000313" key="5">
    <source>
        <dbReference type="EMBL" id="EED34967.1"/>
    </source>
</evidence>
<sequence length="509" mass="54202">MEPDNTPVLVGVGQFTEHQSNPDHLLSALDLAERAATLAVRDTQSGDAVINAIDTVAWVRTFSDSAPQFASQFGFSSNPPRSLAKRLAANPRTVIHSTAGGNVPQALVNEMAGKIRSGETGVVLLAGAEAIANEVFALKNGLSPDWSEAVDDDVEDRGLGIAEMATPHEIKHGVLDFAPLTYTLFENVARQQRGHTLLEHQQAMAQLMADFVETARANPFSMFTHIADPEALAGDDSPVTSLYSKQFCAREKVNQSAAAIMTSVDRAKALGIPESQWVYLLGGAEATEKTLLRRRDLAASEALKAIFDCLLPLLEVTAKDFKYIDIYSCFPSAVGAAMKALDMEAGEHPRLTLTGGLPYFGGPGNDYSLHAIAEVVDRLRSDRKALGLITANGGILSKQAVGVYSGLPSTAPCQLPEKAVIQATIDGIPDEPVAEKPRGPATIETYSVRYSRGKATGAVVIARLRDSGERCIAVVEAGDAATLEKLEVEDAMGLLGRVAGDEKTTFTFG</sequence>
<keyword evidence="3" id="KW-0012">Acyltransferase</keyword>